<keyword evidence="1" id="KW-0812">Transmembrane</keyword>
<keyword evidence="1" id="KW-1133">Transmembrane helix</keyword>
<dbReference type="AlphaFoldDB" id="A0A0V1LPN2"/>
<dbReference type="SUPFAM" id="SSF140383">
    <property type="entry name" value="BSD domain-like"/>
    <property type="match status" value="1"/>
</dbReference>
<dbReference type="PANTHER" id="PTHR16019:SF5">
    <property type="entry name" value="BSD DOMAIN-CONTAINING PROTEIN 1"/>
    <property type="match status" value="1"/>
</dbReference>
<dbReference type="InterPro" id="IPR005607">
    <property type="entry name" value="BSD_dom"/>
</dbReference>
<dbReference type="PANTHER" id="PTHR16019">
    <property type="entry name" value="SYNAPSE-ASSOCIATED PROTEIN"/>
    <property type="match status" value="1"/>
</dbReference>
<dbReference type="PROSITE" id="PS50858">
    <property type="entry name" value="BSD"/>
    <property type="match status" value="1"/>
</dbReference>
<evidence type="ECO:0000313" key="3">
    <source>
        <dbReference type="EMBL" id="KRZ61435.1"/>
    </source>
</evidence>
<reference evidence="3 4" key="1">
    <citation type="submission" date="2015-05" db="EMBL/GenBank/DDBJ databases">
        <title>Evolution of Trichinella species and genotypes.</title>
        <authorList>
            <person name="Korhonen P.K."/>
            <person name="Edoardo P."/>
            <person name="Giuseppe L.R."/>
            <person name="Gasser R.B."/>
        </authorList>
    </citation>
    <scope>NUCLEOTIDE SEQUENCE [LARGE SCALE GENOMIC DNA]</scope>
    <source>
        <strain evidence="3">ISS10</strain>
    </source>
</reference>
<evidence type="ECO:0000259" key="2">
    <source>
        <dbReference type="PROSITE" id="PS50858"/>
    </source>
</evidence>
<protein>
    <submittedName>
        <fullName evidence="3">BSD domain-containing protein 1</fullName>
    </submittedName>
</protein>
<keyword evidence="4" id="KW-1185">Reference proteome</keyword>
<dbReference type="InterPro" id="IPR051494">
    <property type="entry name" value="BSD_domain-containing"/>
</dbReference>
<evidence type="ECO:0000256" key="1">
    <source>
        <dbReference type="SAM" id="Phobius"/>
    </source>
</evidence>
<dbReference type="Proteomes" id="UP000054721">
    <property type="component" value="Unassembled WGS sequence"/>
</dbReference>
<feature type="domain" description="BSD" evidence="2">
    <location>
        <begin position="183"/>
        <end position="235"/>
    </location>
</feature>
<dbReference type="EMBL" id="JYDW01000018">
    <property type="protein sequence ID" value="KRZ61435.1"/>
    <property type="molecule type" value="Genomic_DNA"/>
</dbReference>
<dbReference type="InterPro" id="IPR035925">
    <property type="entry name" value="BSD_dom_sf"/>
</dbReference>
<dbReference type="OrthoDB" id="73788at2759"/>
<comment type="caution">
    <text evidence="3">The sequence shown here is derived from an EMBL/GenBank/DDBJ whole genome shotgun (WGS) entry which is preliminary data.</text>
</comment>
<dbReference type="Gene3D" id="1.10.3970.10">
    <property type="entry name" value="BSD domain"/>
    <property type="match status" value="1"/>
</dbReference>
<sequence length="371" mass="42725">MHVGKIELIYDIHTVNTGIVIVLYFYIWYLWECLSHYSRLLSIVQMNEQADDERFGSNFFQSFFDQAREKTMSTLALVKRDLVELGETFQQEASSLITVTANVIREHAPPLNAEVASNWMKAVVDSVSYVLSEKDTAVGEEEFEIPIVAPLDNGKYDSVRALQMDPETFCTDPEGATELYEDWKSNFNLRHYEEECKEIFRNCPSVRRMYLQLVPNEIDSIQFWQRYFYRVHQHQLDKARKRYFADEQLFAEKKNKNDWISQEMPGDLSQTGLMQSVALSDFEEYPTDDVEHNSSTAIIASSTSDVENHLVDEMRCMETKLSGPVCVAKHENSQVVADEEESKSDGEIHLVTSSCNLKVREVGDTVIVSKE</sequence>
<gene>
    <name evidence="3" type="primary">BSDC1</name>
    <name evidence="3" type="ORF">T02_5562</name>
</gene>
<name>A0A0V1LPN2_9BILA</name>
<dbReference type="STRING" id="6335.A0A0V1LPN2"/>
<proteinExistence type="predicted"/>
<feature type="transmembrane region" description="Helical" evidence="1">
    <location>
        <begin position="12"/>
        <end position="31"/>
    </location>
</feature>
<dbReference type="SMART" id="SM00751">
    <property type="entry name" value="BSD"/>
    <property type="match status" value="1"/>
</dbReference>
<dbReference type="Pfam" id="PF03909">
    <property type="entry name" value="BSD"/>
    <property type="match status" value="1"/>
</dbReference>
<evidence type="ECO:0000313" key="4">
    <source>
        <dbReference type="Proteomes" id="UP000054721"/>
    </source>
</evidence>
<organism evidence="3 4">
    <name type="scientific">Trichinella nativa</name>
    <dbReference type="NCBI Taxonomy" id="6335"/>
    <lineage>
        <taxon>Eukaryota</taxon>
        <taxon>Metazoa</taxon>
        <taxon>Ecdysozoa</taxon>
        <taxon>Nematoda</taxon>
        <taxon>Enoplea</taxon>
        <taxon>Dorylaimia</taxon>
        <taxon>Trichinellida</taxon>
        <taxon>Trichinellidae</taxon>
        <taxon>Trichinella</taxon>
    </lineage>
</organism>
<accession>A0A0V1LPN2</accession>
<dbReference type="GO" id="GO:0005737">
    <property type="term" value="C:cytoplasm"/>
    <property type="evidence" value="ECO:0007669"/>
    <property type="project" value="TreeGrafter"/>
</dbReference>
<keyword evidence="1" id="KW-0472">Membrane</keyword>